<feature type="compositionally biased region" description="Pro residues" evidence="1">
    <location>
        <begin position="957"/>
        <end position="976"/>
    </location>
</feature>
<gene>
    <name evidence="2" type="ORF">CEUSTIGMA_g10680.t1</name>
</gene>
<organism evidence="2 3">
    <name type="scientific">Chlamydomonas eustigma</name>
    <dbReference type="NCBI Taxonomy" id="1157962"/>
    <lineage>
        <taxon>Eukaryota</taxon>
        <taxon>Viridiplantae</taxon>
        <taxon>Chlorophyta</taxon>
        <taxon>core chlorophytes</taxon>
        <taxon>Chlorophyceae</taxon>
        <taxon>CS clade</taxon>
        <taxon>Chlamydomonadales</taxon>
        <taxon>Chlamydomonadaceae</taxon>
        <taxon>Chlamydomonas</taxon>
    </lineage>
</organism>
<dbReference type="Gene3D" id="1.25.10.10">
    <property type="entry name" value="Leucine-rich Repeat Variant"/>
    <property type="match status" value="1"/>
</dbReference>
<dbReference type="EMBL" id="BEGY01000094">
    <property type="protein sequence ID" value="GAX83254.1"/>
    <property type="molecule type" value="Genomic_DNA"/>
</dbReference>
<feature type="compositionally biased region" description="Low complexity" evidence="1">
    <location>
        <begin position="900"/>
        <end position="912"/>
    </location>
</feature>
<feature type="compositionally biased region" description="Low complexity" evidence="1">
    <location>
        <begin position="552"/>
        <end position="575"/>
    </location>
</feature>
<feature type="compositionally biased region" description="Polar residues" evidence="1">
    <location>
        <begin position="533"/>
        <end position="551"/>
    </location>
</feature>
<keyword evidence="3" id="KW-1185">Reference proteome</keyword>
<feature type="region of interest" description="Disordered" evidence="1">
    <location>
        <begin position="1002"/>
        <end position="1045"/>
    </location>
</feature>
<dbReference type="InterPro" id="IPR016024">
    <property type="entry name" value="ARM-type_fold"/>
</dbReference>
<evidence type="ECO:0000256" key="1">
    <source>
        <dbReference type="SAM" id="MobiDB-lite"/>
    </source>
</evidence>
<feature type="region of interest" description="Disordered" evidence="1">
    <location>
        <begin position="710"/>
        <end position="746"/>
    </location>
</feature>
<feature type="compositionally biased region" description="Polar residues" evidence="1">
    <location>
        <begin position="1002"/>
        <end position="1017"/>
    </location>
</feature>
<feature type="compositionally biased region" description="Low complexity" evidence="1">
    <location>
        <begin position="185"/>
        <end position="209"/>
    </location>
</feature>
<evidence type="ECO:0000313" key="2">
    <source>
        <dbReference type="EMBL" id="GAX83254.1"/>
    </source>
</evidence>
<feature type="compositionally biased region" description="Low complexity" evidence="1">
    <location>
        <begin position="921"/>
        <end position="933"/>
    </location>
</feature>
<feature type="compositionally biased region" description="Low complexity" evidence="1">
    <location>
        <begin position="1031"/>
        <end position="1045"/>
    </location>
</feature>
<dbReference type="InterPro" id="IPR036047">
    <property type="entry name" value="F-box-like_dom_sf"/>
</dbReference>
<feature type="region of interest" description="Disordered" evidence="1">
    <location>
        <begin position="866"/>
        <end position="933"/>
    </location>
</feature>
<feature type="region of interest" description="Disordered" evidence="1">
    <location>
        <begin position="521"/>
        <end position="581"/>
    </location>
</feature>
<name>A0A250XJK6_9CHLO</name>
<proteinExistence type="predicted"/>
<dbReference type="SUPFAM" id="SSF48371">
    <property type="entry name" value="ARM repeat"/>
    <property type="match status" value="1"/>
</dbReference>
<feature type="region of interest" description="Disordered" evidence="1">
    <location>
        <begin position="955"/>
        <end position="982"/>
    </location>
</feature>
<feature type="compositionally biased region" description="Low complexity" evidence="1">
    <location>
        <begin position="609"/>
        <end position="635"/>
    </location>
</feature>
<feature type="region of interest" description="Disordered" evidence="1">
    <location>
        <begin position="656"/>
        <end position="690"/>
    </location>
</feature>
<reference evidence="2 3" key="1">
    <citation type="submission" date="2017-08" db="EMBL/GenBank/DDBJ databases">
        <title>Acidophilic green algal genome provides insights into adaptation to an acidic environment.</title>
        <authorList>
            <person name="Hirooka S."/>
            <person name="Hirose Y."/>
            <person name="Kanesaki Y."/>
            <person name="Higuchi S."/>
            <person name="Fujiwara T."/>
            <person name="Onuma R."/>
            <person name="Era A."/>
            <person name="Ohbayashi R."/>
            <person name="Uzuka A."/>
            <person name="Nozaki H."/>
            <person name="Yoshikawa H."/>
            <person name="Miyagishima S.Y."/>
        </authorList>
    </citation>
    <scope>NUCLEOTIDE SEQUENCE [LARGE SCALE GENOMIC DNA]</scope>
    <source>
        <strain evidence="2 3">NIES-2499</strain>
    </source>
</reference>
<feature type="compositionally biased region" description="Polar residues" evidence="1">
    <location>
        <begin position="657"/>
        <end position="666"/>
    </location>
</feature>
<feature type="compositionally biased region" description="Low complexity" evidence="1">
    <location>
        <begin position="876"/>
        <end position="893"/>
    </location>
</feature>
<feature type="region of interest" description="Disordered" evidence="1">
    <location>
        <begin position="603"/>
        <end position="635"/>
    </location>
</feature>
<accession>A0A250XJK6</accession>
<evidence type="ECO:0000313" key="3">
    <source>
        <dbReference type="Proteomes" id="UP000232323"/>
    </source>
</evidence>
<dbReference type="OrthoDB" id="551822at2759"/>
<dbReference type="AlphaFoldDB" id="A0A250XJK6"/>
<sequence>MNEVLRARKLTEEILAKAAAIKGQMNDINQRMQVMEQPSKLVTEKKPEAVTLQLLDLSDDVLRIVLSSSTRHYESLNALSRVCKRLRNIVINDDRSWRLLCQADWGITESQPQHISCLDTILLRGQTEEDQQGHQTGRGGSKLTRSTSSIPAWERIADQVGSRVKLASLIATSSSNGRSMYNPETSTTSLGRSSTLTSSSSSRKSITASAEKGSPWRSLYRDRMQGWCMVRTVLSWLASHDFPRNVSGSMHRLQLNLALRYMELCSAQPQHEPRRQEVLKHSGLKAMLALLDNDSGGVQELALSVLANLLIGDADTKMQVLIGSSMGKLMCDKLDSSKSPGVVQQASRALINLWAEFPVPDIVPLLHDNRPARPQLESGRWLIQEYSLRGESFSLLHVQLTFNLKSGSVRGGGYDLLGDTWEEFIVKGRQDAHTGEWNLTRTYVNVGSTVLYMGYSDLHGAWGVYRTQRIQEAAAAMFSASSGGRQPKVFRLFQNETLQPDCPWMETYVEREDLEEEVVEETVGLAGRPAAASATSRGLQPIQVPSNRTLTSPSSGGSWSQSPAPSPSINSPSTSTATRSSGGFLVMPLRAMNELISPVSSSIGPSAWSHHSQARTSSQSASSPSGSTPFPSPTHFPAVSNNTYILPTLIPADQLVAPSSPTNNTAPPLPSSVMTSSGANSSSTSASPATGSSSLVAAAALEPVSPAVSHPNRVLQQPSPSSGTLPAVTAGGTSQPLSPGTKSPEIPEVQFSTGVVVPSSARLSGVEAPGDEIHPDNDPMMMLQLFESQPAPTSRQRLSAVQELLASLKRRVEDSPPAGPQERASSSTSGITALPDITRSASRTSLTSLKVSAEETLSAVQAKSSLEGLDSAGRRAPPAASQQSKTASQAVATLPDLKRPSGQSSPSEWPSSRDQTDLKTLHPLPLGPSSSRSLVDNSTINSMLYPGTGVVGLEGLPFPPSSPPSFPPPSSPPSPNNRPQLLPRSASTALTTQSDLGMKISSHQHNPLYRSPSQVGTSILPLSPQPPASPPSTQQSKLKRSPSSSSLLIASPISSITPSTLPLSPSVHQQCTSANIVADRQDTTTTIVPASPPKAHPHQSVHPNHVTVTVGCHEPSSAPSLPAEGMNWVAPGIVSSQTAGRHDIKNAFATCPAPRQLAPLTTQHDHGASDILRTPEATSAQGANSSVNEAVNGNVPSGSSYSKFYFKLQ</sequence>
<feature type="region of interest" description="Disordered" evidence="1">
    <location>
        <begin position="177"/>
        <end position="209"/>
    </location>
</feature>
<dbReference type="InterPro" id="IPR011989">
    <property type="entry name" value="ARM-like"/>
</dbReference>
<comment type="caution">
    <text evidence="2">The sequence shown here is derived from an EMBL/GenBank/DDBJ whole genome shotgun (WGS) entry which is preliminary data.</text>
</comment>
<feature type="compositionally biased region" description="Polar residues" evidence="1">
    <location>
        <begin position="731"/>
        <end position="741"/>
    </location>
</feature>
<dbReference type="SUPFAM" id="SSF81383">
    <property type="entry name" value="F-box domain"/>
    <property type="match status" value="1"/>
</dbReference>
<feature type="compositionally biased region" description="Polar residues" evidence="1">
    <location>
        <begin position="714"/>
        <end position="724"/>
    </location>
</feature>
<feature type="region of interest" description="Disordered" evidence="1">
    <location>
        <begin position="810"/>
        <end position="839"/>
    </location>
</feature>
<dbReference type="Proteomes" id="UP000232323">
    <property type="component" value="Unassembled WGS sequence"/>
</dbReference>
<protein>
    <submittedName>
        <fullName evidence="2">Uncharacterized protein</fullName>
    </submittedName>
</protein>
<feature type="compositionally biased region" description="Low complexity" evidence="1">
    <location>
        <begin position="671"/>
        <end position="690"/>
    </location>
</feature>
<feature type="region of interest" description="Disordered" evidence="1">
    <location>
        <begin position="128"/>
        <end position="147"/>
    </location>
</feature>